<dbReference type="InterPro" id="IPR002048">
    <property type="entry name" value="EF_hand_dom"/>
</dbReference>
<evidence type="ECO:0000256" key="1">
    <source>
        <dbReference type="ARBA" id="ARBA00022723"/>
    </source>
</evidence>
<reference evidence="5" key="1">
    <citation type="journal article" date="2023" name="Mol. Biol. Evol.">
        <title>Third-Generation Sequencing Reveals the Adaptive Role of the Epigenome in Three Deep-Sea Polychaetes.</title>
        <authorList>
            <person name="Perez M."/>
            <person name="Aroh O."/>
            <person name="Sun Y."/>
            <person name="Lan Y."/>
            <person name="Juniper S.K."/>
            <person name="Young C.R."/>
            <person name="Angers B."/>
            <person name="Qian P.Y."/>
        </authorList>
    </citation>
    <scope>NUCLEOTIDE SEQUENCE</scope>
    <source>
        <strain evidence="5">P08H-3</strain>
    </source>
</reference>
<dbReference type="GO" id="GO:0005509">
    <property type="term" value="F:calcium ion binding"/>
    <property type="evidence" value="ECO:0007669"/>
    <property type="project" value="InterPro"/>
</dbReference>
<protein>
    <recommendedName>
        <fullName evidence="4">EF-hand domain-containing protein</fullName>
    </recommendedName>
</protein>
<dbReference type="InterPro" id="IPR018247">
    <property type="entry name" value="EF_Hand_1_Ca_BS"/>
</dbReference>
<evidence type="ECO:0000313" key="6">
    <source>
        <dbReference type="Proteomes" id="UP001208570"/>
    </source>
</evidence>
<organism evidence="5 6">
    <name type="scientific">Paralvinella palmiformis</name>
    <dbReference type="NCBI Taxonomy" id="53620"/>
    <lineage>
        <taxon>Eukaryota</taxon>
        <taxon>Metazoa</taxon>
        <taxon>Spiralia</taxon>
        <taxon>Lophotrochozoa</taxon>
        <taxon>Annelida</taxon>
        <taxon>Polychaeta</taxon>
        <taxon>Sedentaria</taxon>
        <taxon>Canalipalpata</taxon>
        <taxon>Terebellida</taxon>
        <taxon>Terebelliformia</taxon>
        <taxon>Alvinellidae</taxon>
        <taxon>Paralvinella</taxon>
    </lineage>
</organism>
<dbReference type="SMART" id="SM00054">
    <property type="entry name" value="EFh"/>
    <property type="match status" value="3"/>
</dbReference>
<dbReference type="Pfam" id="PF13499">
    <property type="entry name" value="EF-hand_7"/>
    <property type="match status" value="1"/>
</dbReference>
<evidence type="ECO:0000259" key="4">
    <source>
        <dbReference type="PROSITE" id="PS50222"/>
    </source>
</evidence>
<dbReference type="SUPFAM" id="SSF47473">
    <property type="entry name" value="EF-hand"/>
    <property type="match status" value="1"/>
</dbReference>
<keyword evidence="1" id="KW-0479">Metal-binding</keyword>
<feature type="domain" description="EF-hand" evidence="4">
    <location>
        <begin position="66"/>
        <end position="101"/>
    </location>
</feature>
<dbReference type="InterPro" id="IPR011992">
    <property type="entry name" value="EF-hand-dom_pair"/>
</dbReference>
<comment type="caution">
    <text evidence="5">The sequence shown here is derived from an EMBL/GenBank/DDBJ whole genome shotgun (WGS) entry which is preliminary data.</text>
</comment>
<dbReference type="PANTHER" id="PTHR45942">
    <property type="entry name" value="PROTEIN PHOSPATASE 3 REGULATORY SUBUNIT B ALPHA ISOFORM TYPE 1"/>
    <property type="match status" value="1"/>
</dbReference>
<feature type="domain" description="EF-hand" evidence="4">
    <location>
        <begin position="1"/>
        <end position="28"/>
    </location>
</feature>
<dbReference type="PROSITE" id="PS00018">
    <property type="entry name" value="EF_HAND_1"/>
    <property type="match status" value="1"/>
</dbReference>
<evidence type="ECO:0000313" key="5">
    <source>
        <dbReference type="EMBL" id="KAK2142366.1"/>
    </source>
</evidence>
<dbReference type="Pfam" id="PF13202">
    <property type="entry name" value="EF-hand_5"/>
    <property type="match status" value="1"/>
</dbReference>
<dbReference type="Gene3D" id="1.10.238.10">
    <property type="entry name" value="EF-hand"/>
    <property type="match status" value="2"/>
</dbReference>
<evidence type="ECO:0000256" key="2">
    <source>
        <dbReference type="ARBA" id="ARBA00022737"/>
    </source>
</evidence>
<feature type="domain" description="EF-hand" evidence="4">
    <location>
        <begin position="29"/>
        <end position="64"/>
    </location>
</feature>
<keyword evidence="3" id="KW-0106">Calcium</keyword>
<sequence>MFRTKDRDGTGWLKSDELEECLNMVGVDIIPEDMEFLQERFDKNGDGHLQIEELMDNLHVLYQHAIHRDELMTAFNTFDINKDGYIRYTELQNILTFRGFMSADESRKTISMLSKYDRNKDGKFSYSEFVEMYLSDEFADTVTKRHEEIDTK</sequence>
<keyword evidence="2" id="KW-0677">Repeat</keyword>
<dbReference type="EMBL" id="JAODUP010000965">
    <property type="protein sequence ID" value="KAK2142366.1"/>
    <property type="molecule type" value="Genomic_DNA"/>
</dbReference>
<accession>A0AAD9IWQ6</accession>
<dbReference type="PROSITE" id="PS50222">
    <property type="entry name" value="EF_HAND_2"/>
    <property type="match status" value="4"/>
</dbReference>
<feature type="domain" description="EF-hand" evidence="4">
    <location>
        <begin position="104"/>
        <end position="139"/>
    </location>
</feature>
<evidence type="ECO:0000256" key="3">
    <source>
        <dbReference type="ARBA" id="ARBA00022837"/>
    </source>
</evidence>
<dbReference type="FunFam" id="1.10.238.10:FF:000003">
    <property type="entry name" value="Calmodulin A"/>
    <property type="match status" value="1"/>
</dbReference>
<name>A0AAD9IWQ6_9ANNE</name>
<gene>
    <name evidence="5" type="ORF">LSH36_965g01028</name>
</gene>
<proteinExistence type="predicted"/>
<keyword evidence="6" id="KW-1185">Reference proteome</keyword>
<dbReference type="AlphaFoldDB" id="A0AAD9IWQ6"/>
<dbReference type="Proteomes" id="UP001208570">
    <property type="component" value="Unassembled WGS sequence"/>
</dbReference>